<evidence type="ECO:0000313" key="1">
    <source>
        <dbReference type="EnsemblPlants" id="PGSC0003DMT400084877"/>
    </source>
</evidence>
<organism evidence="1 2">
    <name type="scientific">Solanum tuberosum</name>
    <name type="common">Potato</name>
    <dbReference type="NCBI Taxonomy" id="4113"/>
    <lineage>
        <taxon>Eukaryota</taxon>
        <taxon>Viridiplantae</taxon>
        <taxon>Streptophyta</taxon>
        <taxon>Embryophyta</taxon>
        <taxon>Tracheophyta</taxon>
        <taxon>Spermatophyta</taxon>
        <taxon>Magnoliopsida</taxon>
        <taxon>eudicotyledons</taxon>
        <taxon>Gunneridae</taxon>
        <taxon>Pentapetalae</taxon>
        <taxon>asterids</taxon>
        <taxon>lamiids</taxon>
        <taxon>Solanales</taxon>
        <taxon>Solanaceae</taxon>
        <taxon>Solanoideae</taxon>
        <taxon>Solaneae</taxon>
        <taxon>Solanum</taxon>
    </lineage>
</organism>
<sequence>MHKIIDNVIEAALCSIKGEIVVDKTNLASYRVWSHFPDIHKVVPLSELRGEAPGNITKQQVHVEDEDAMETDEEEFLRVDLERITEMLTDLHEI</sequence>
<keyword evidence="2" id="KW-1185">Reference proteome</keyword>
<dbReference type="AlphaFoldDB" id="M1D891"/>
<dbReference type="PaxDb" id="4113-PGSC0003DMT400084877"/>
<accession>M1D891</accession>
<evidence type="ECO:0000313" key="2">
    <source>
        <dbReference type="Proteomes" id="UP000011115"/>
    </source>
</evidence>
<reference evidence="1" key="2">
    <citation type="submission" date="2015-06" db="UniProtKB">
        <authorList>
            <consortium name="EnsemblPlants"/>
        </authorList>
    </citation>
    <scope>IDENTIFICATION</scope>
    <source>
        <strain evidence="1">DM1-3 516 R44</strain>
    </source>
</reference>
<dbReference type="InParanoid" id="M1D891"/>
<dbReference type="Gramene" id="PGSC0003DMT400084877">
    <property type="protein sequence ID" value="PGSC0003DMT400084877"/>
    <property type="gene ID" value="PGSC0003DMG400034448"/>
</dbReference>
<protein>
    <submittedName>
        <fullName evidence="1">Uncharacterized protein</fullName>
    </submittedName>
</protein>
<dbReference type="Proteomes" id="UP000011115">
    <property type="component" value="Unassembled WGS sequence"/>
</dbReference>
<dbReference type="HOGENOM" id="CLU_2390322_0_0_1"/>
<name>M1D891_SOLTU</name>
<dbReference type="EnsemblPlants" id="PGSC0003DMT400084877">
    <property type="protein sequence ID" value="PGSC0003DMT400084877"/>
    <property type="gene ID" value="PGSC0003DMG400034448"/>
</dbReference>
<reference evidence="2" key="1">
    <citation type="journal article" date="2011" name="Nature">
        <title>Genome sequence and analysis of the tuber crop potato.</title>
        <authorList>
            <consortium name="The Potato Genome Sequencing Consortium"/>
        </authorList>
    </citation>
    <scope>NUCLEOTIDE SEQUENCE [LARGE SCALE GENOMIC DNA]</scope>
    <source>
        <strain evidence="2">cv. DM1-3 516 R44</strain>
    </source>
</reference>
<proteinExistence type="predicted"/>